<dbReference type="SUPFAM" id="SSF51395">
    <property type="entry name" value="FMN-linked oxidoreductases"/>
    <property type="match status" value="1"/>
</dbReference>
<dbReference type="AlphaFoldDB" id="A0A644YSA4"/>
<proteinExistence type="predicted"/>
<dbReference type="InterPro" id="IPR035587">
    <property type="entry name" value="DUS-like_FMN-bd"/>
</dbReference>
<gene>
    <name evidence="13" type="primary">dus_31</name>
    <name evidence="13" type="ORF">SDC9_77741</name>
</gene>
<evidence type="ECO:0000256" key="9">
    <source>
        <dbReference type="ARBA" id="ARBA00023002"/>
    </source>
</evidence>
<comment type="catalytic activity">
    <reaction evidence="10">
        <text>a 5,6-dihydrouridine in tRNA + NADP(+) = a uridine in tRNA + NADPH + H(+)</text>
        <dbReference type="Rhea" id="RHEA:23624"/>
        <dbReference type="Rhea" id="RHEA-COMP:13339"/>
        <dbReference type="Rhea" id="RHEA-COMP:13887"/>
        <dbReference type="ChEBI" id="CHEBI:15378"/>
        <dbReference type="ChEBI" id="CHEBI:57783"/>
        <dbReference type="ChEBI" id="CHEBI:58349"/>
        <dbReference type="ChEBI" id="CHEBI:65315"/>
        <dbReference type="ChEBI" id="CHEBI:74443"/>
    </reaction>
</comment>
<reference evidence="13" key="1">
    <citation type="submission" date="2019-08" db="EMBL/GenBank/DDBJ databases">
        <authorList>
            <person name="Kucharzyk K."/>
            <person name="Murdoch R.W."/>
            <person name="Higgins S."/>
            <person name="Loffler F."/>
        </authorList>
    </citation>
    <scope>NUCLEOTIDE SEQUENCE</scope>
</reference>
<evidence type="ECO:0000259" key="12">
    <source>
        <dbReference type="Pfam" id="PF01207"/>
    </source>
</evidence>
<keyword evidence="3" id="KW-0820">tRNA-binding</keyword>
<keyword evidence="9 13" id="KW-0560">Oxidoreductase</keyword>
<dbReference type="GO" id="GO:0000049">
    <property type="term" value="F:tRNA binding"/>
    <property type="evidence" value="ECO:0007669"/>
    <property type="project" value="UniProtKB-KW"/>
</dbReference>
<sequence>MKIANRQLPNPVILAPMAGVTDLVFRKICKQMGSALSVTEMISGKGLMYTQKESVRIADINEPGLRSIQLFGSEPVPMMKATEWINRIKPDFLDFNMGCPAVKIVKNSEGSALMTQPKLAEDIMTLLVKFSEVPVTVKIRLGWDHEHMNYLDIAKRAEQAGVAAITLHARTRDQFYSGQADWNAIRLLKQAISIPVIGNGDIWHAEDALRMMKETGADGVMIGRGALGNPWLIRDAVDLLTKNTQKELPTAIERADLALLHMQELVQYKGEHIGIREMRKHGAWYLKGLPGAAQTRIFINSAKTLPEMQEIFENFKLGLTPFGENSVFGLTEITN</sequence>
<keyword evidence="7" id="KW-0521">NADP</keyword>
<dbReference type="PANTHER" id="PTHR45846:SF1">
    <property type="entry name" value="TRNA-DIHYDROURIDINE(47) SYNTHASE [NAD(P)(+)]-LIKE"/>
    <property type="match status" value="1"/>
</dbReference>
<evidence type="ECO:0000256" key="4">
    <source>
        <dbReference type="ARBA" id="ARBA00022630"/>
    </source>
</evidence>
<dbReference type="InterPro" id="IPR018517">
    <property type="entry name" value="tRNA_hU_synthase_CS"/>
</dbReference>
<dbReference type="Gene3D" id="1.10.1200.80">
    <property type="entry name" value="Putative flavin oxidoreducatase, domain 2"/>
    <property type="match status" value="1"/>
</dbReference>
<keyword evidence="5" id="KW-0288">FMN</keyword>
<keyword evidence="6" id="KW-0819">tRNA processing</keyword>
<dbReference type="InterPro" id="IPR001269">
    <property type="entry name" value="DUS_fam"/>
</dbReference>
<dbReference type="PIRSF" id="PIRSF006621">
    <property type="entry name" value="Dus"/>
    <property type="match status" value="1"/>
</dbReference>
<evidence type="ECO:0000256" key="5">
    <source>
        <dbReference type="ARBA" id="ARBA00022643"/>
    </source>
</evidence>
<dbReference type="InterPro" id="IPR024036">
    <property type="entry name" value="tRNA-dHydroUridine_Synthase_C"/>
</dbReference>
<protein>
    <submittedName>
        <fullName evidence="13">Putative tRNA-dihydrouridine synthase</fullName>
        <ecNumber evidence="13">1.3.1.-</ecNumber>
    </submittedName>
</protein>
<dbReference type="GO" id="GO:0017150">
    <property type="term" value="F:tRNA dihydrouridine synthase activity"/>
    <property type="evidence" value="ECO:0007669"/>
    <property type="project" value="InterPro"/>
</dbReference>
<dbReference type="CDD" id="cd02801">
    <property type="entry name" value="DUS_like_FMN"/>
    <property type="match status" value="1"/>
</dbReference>
<keyword evidence="8" id="KW-0694">RNA-binding</keyword>
<comment type="caution">
    <text evidence="13">The sequence shown here is derived from an EMBL/GenBank/DDBJ whole genome shotgun (WGS) entry which is preliminary data.</text>
</comment>
<dbReference type="PANTHER" id="PTHR45846">
    <property type="entry name" value="TRNA-DIHYDROURIDINE(47) SYNTHASE [NAD(P)(+)]-LIKE"/>
    <property type="match status" value="1"/>
</dbReference>
<name>A0A644YSA4_9ZZZZ</name>
<feature type="domain" description="DUS-like FMN-binding" evidence="12">
    <location>
        <begin position="13"/>
        <end position="308"/>
    </location>
</feature>
<evidence type="ECO:0000256" key="1">
    <source>
        <dbReference type="ARBA" id="ARBA00001917"/>
    </source>
</evidence>
<dbReference type="EC" id="1.3.1.-" evidence="13"/>
<evidence type="ECO:0000256" key="10">
    <source>
        <dbReference type="ARBA" id="ARBA00048205"/>
    </source>
</evidence>
<dbReference type="InterPro" id="IPR013785">
    <property type="entry name" value="Aldolase_TIM"/>
</dbReference>
<evidence type="ECO:0000256" key="6">
    <source>
        <dbReference type="ARBA" id="ARBA00022694"/>
    </source>
</evidence>
<keyword evidence="4" id="KW-0285">Flavoprotein</keyword>
<evidence type="ECO:0000256" key="8">
    <source>
        <dbReference type="ARBA" id="ARBA00022884"/>
    </source>
</evidence>
<dbReference type="EMBL" id="VSSQ01006002">
    <property type="protein sequence ID" value="MPM31187.1"/>
    <property type="molecule type" value="Genomic_DNA"/>
</dbReference>
<evidence type="ECO:0000256" key="2">
    <source>
        <dbReference type="ARBA" id="ARBA00002790"/>
    </source>
</evidence>
<evidence type="ECO:0000313" key="13">
    <source>
        <dbReference type="EMBL" id="MPM31187.1"/>
    </source>
</evidence>
<dbReference type="GO" id="GO:0050660">
    <property type="term" value="F:flavin adenine dinucleotide binding"/>
    <property type="evidence" value="ECO:0007669"/>
    <property type="project" value="InterPro"/>
</dbReference>
<dbReference type="InterPro" id="IPR004652">
    <property type="entry name" value="DusB-like"/>
</dbReference>
<comment type="catalytic activity">
    <reaction evidence="11">
        <text>a 5,6-dihydrouridine in tRNA + NAD(+) = a uridine in tRNA + NADH + H(+)</text>
        <dbReference type="Rhea" id="RHEA:54452"/>
        <dbReference type="Rhea" id="RHEA-COMP:13339"/>
        <dbReference type="Rhea" id="RHEA-COMP:13887"/>
        <dbReference type="ChEBI" id="CHEBI:15378"/>
        <dbReference type="ChEBI" id="CHEBI:57540"/>
        <dbReference type="ChEBI" id="CHEBI:57945"/>
        <dbReference type="ChEBI" id="CHEBI:65315"/>
        <dbReference type="ChEBI" id="CHEBI:74443"/>
    </reaction>
</comment>
<dbReference type="PROSITE" id="PS01136">
    <property type="entry name" value="UPF0034"/>
    <property type="match status" value="1"/>
</dbReference>
<organism evidence="13">
    <name type="scientific">bioreactor metagenome</name>
    <dbReference type="NCBI Taxonomy" id="1076179"/>
    <lineage>
        <taxon>unclassified sequences</taxon>
        <taxon>metagenomes</taxon>
        <taxon>ecological metagenomes</taxon>
    </lineage>
</organism>
<comment type="function">
    <text evidence="2">Catalyzes the synthesis of 5,6-dihydrouridine (D), a modified base found in the D-loop of most tRNAs, via the reduction of the C5-C6 double bond in target uridines.</text>
</comment>
<accession>A0A644YSA4</accession>
<dbReference type="Gene3D" id="3.20.20.70">
    <property type="entry name" value="Aldolase class I"/>
    <property type="match status" value="1"/>
</dbReference>
<evidence type="ECO:0000256" key="7">
    <source>
        <dbReference type="ARBA" id="ARBA00022857"/>
    </source>
</evidence>
<evidence type="ECO:0000256" key="3">
    <source>
        <dbReference type="ARBA" id="ARBA00022555"/>
    </source>
</evidence>
<dbReference type="NCBIfam" id="TIGR00737">
    <property type="entry name" value="nifR3_yhdG"/>
    <property type="match status" value="1"/>
</dbReference>
<comment type="cofactor">
    <cofactor evidence="1">
        <name>FMN</name>
        <dbReference type="ChEBI" id="CHEBI:58210"/>
    </cofactor>
</comment>
<evidence type="ECO:0000256" key="11">
    <source>
        <dbReference type="ARBA" id="ARBA00048802"/>
    </source>
</evidence>
<dbReference type="Pfam" id="PF01207">
    <property type="entry name" value="Dus"/>
    <property type="match status" value="1"/>
</dbReference>